<evidence type="ECO:0000313" key="2">
    <source>
        <dbReference type="EMBL" id="MBD8524842.1"/>
    </source>
</evidence>
<dbReference type="SUPFAM" id="SSF53756">
    <property type="entry name" value="UDP-Glycosyltransferase/glycogen phosphorylase"/>
    <property type="match status" value="1"/>
</dbReference>
<sequence length="396" mass="43584">MCNAELAHLIELTVNSAMPSVMMVLDGHFPSMGGAERQLEALSRNLAARGAAVEIVLPRLSDQHPAGADSHNGLPLWRIDYPRWPLIGALLLMLRFAWLLVRRRRHYDAIHVHIANNMAAVAAVVGRLLGKPVVLKFSGYWEFEHGSLRRTGSPAQPLLRWMLRRASAVQAISQHLMRQLSHYGFAARQLHWIPNGVETARFEALPRPRAQDGLRRAVFVGRLVREKNLSLLLEAWAKAGLNDRNWRLRLVGSGYQEAELRARANDLGIAQGIEFVGPSSQVEQHLALADVGVLVSRTEGLSNTLLEYMAAGLPVLATRISGSEDFVETGRNGWLCEAGDLHGLIDALQSMADSDASELTRLGQQARADLLARAAMPAVVDQLVCLYRGGQPAEAR</sequence>
<feature type="domain" description="Glycosyltransferase subfamily 4-like N-terminal" evidence="1">
    <location>
        <begin position="32"/>
        <end position="201"/>
    </location>
</feature>
<dbReference type="Gene3D" id="3.40.50.2000">
    <property type="entry name" value="Glycogen Phosphorylase B"/>
    <property type="match status" value="2"/>
</dbReference>
<dbReference type="AlphaFoldDB" id="A0AAW3ZJG9"/>
<dbReference type="Pfam" id="PF13692">
    <property type="entry name" value="Glyco_trans_1_4"/>
    <property type="match status" value="1"/>
</dbReference>
<accession>A0AAW3ZJG9</accession>
<dbReference type="Pfam" id="PF13439">
    <property type="entry name" value="Glyco_transf_4"/>
    <property type="match status" value="1"/>
</dbReference>
<dbReference type="InterPro" id="IPR050194">
    <property type="entry name" value="Glycosyltransferase_grp1"/>
</dbReference>
<dbReference type="PANTHER" id="PTHR45947">
    <property type="entry name" value="SULFOQUINOVOSYL TRANSFERASE SQD2"/>
    <property type="match status" value="1"/>
</dbReference>
<dbReference type="CDD" id="cd03811">
    <property type="entry name" value="GT4_GT28_WabH-like"/>
    <property type="match status" value="1"/>
</dbReference>
<evidence type="ECO:0000313" key="3">
    <source>
        <dbReference type="Proteomes" id="UP000613768"/>
    </source>
</evidence>
<dbReference type="RefSeq" id="WP_192028194.1">
    <property type="nucleotide sequence ID" value="NZ_JACYTR010000005.1"/>
</dbReference>
<organism evidence="2 3">
    <name type="scientific">Pseudomarimonas arenosa</name>
    <dbReference type="NCBI Taxonomy" id="2774145"/>
    <lineage>
        <taxon>Bacteria</taxon>
        <taxon>Pseudomonadati</taxon>
        <taxon>Pseudomonadota</taxon>
        <taxon>Gammaproteobacteria</taxon>
        <taxon>Lysobacterales</taxon>
        <taxon>Lysobacteraceae</taxon>
        <taxon>Pseudomarimonas</taxon>
    </lineage>
</organism>
<gene>
    <name evidence="2" type="ORF">IFO71_03715</name>
</gene>
<evidence type="ECO:0000259" key="1">
    <source>
        <dbReference type="Pfam" id="PF13439"/>
    </source>
</evidence>
<keyword evidence="3" id="KW-1185">Reference proteome</keyword>
<dbReference type="GO" id="GO:0016757">
    <property type="term" value="F:glycosyltransferase activity"/>
    <property type="evidence" value="ECO:0007669"/>
    <property type="project" value="UniProtKB-ARBA"/>
</dbReference>
<proteinExistence type="predicted"/>
<name>A0AAW3ZJG9_9GAMM</name>
<dbReference type="EMBL" id="JACYTR010000005">
    <property type="protein sequence ID" value="MBD8524842.1"/>
    <property type="molecule type" value="Genomic_DNA"/>
</dbReference>
<reference evidence="2 3" key="1">
    <citation type="submission" date="2020-09" db="EMBL/GenBank/DDBJ databases">
        <title>Pseudoxanthomonas sp. CAU 1598 isolated from sand of Yaerae Beach.</title>
        <authorList>
            <person name="Kim W."/>
        </authorList>
    </citation>
    <scope>NUCLEOTIDE SEQUENCE [LARGE SCALE GENOMIC DNA]</scope>
    <source>
        <strain evidence="2 3">CAU 1598</strain>
    </source>
</reference>
<dbReference type="InterPro" id="IPR028098">
    <property type="entry name" value="Glyco_trans_4-like_N"/>
</dbReference>
<dbReference type="Proteomes" id="UP000613768">
    <property type="component" value="Unassembled WGS sequence"/>
</dbReference>
<protein>
    <submittedName>
        <fullName evidence="2">Glycosyltransferase</fullName>
    </submittedName>
</protein>
<comment type="caution">
    <text evidence="2">The sequence shown here is derived from an EMBL/GenBank/DDBJ whole genome shotgun (WGS) entry which is preliminary data.</text>
</comment>
<dbReference type="PANTHER" id="PTHR45947:SF3">
    <property type="entry name" value="SULFOQUINOVOSYL TRANSFERASE SQD2"/>
    <property type="match status" value="1"/>
</dbReference>